<dbReference type="AlphaFoldDB" id="A0A916TYE6"/>
<reference evidence="1" key="1">
    <citation type="journal article" date="2014" name="Int. J. Syst. Evol. Microbiol.">
        <title>Complete genome sequence of Corynebacterium casei LMG S-19264T (=DSM 44701T), isolated from a smear-ripened cheese.</title>
        <authorList>
            <consortium name="US DOE Joint Genome Institute (JGI-PGF)"/>
            <person name="Walter F."/>
            <person name="Albersmeier A."/>
            <person name="Kalinowski J."/>
            <person name="Ruckert C."/>
        </authorList>
    </citation>
    <scope>NUCLEOTIDE SEQUENCE</scope>
    <source>
        <strain evidence="1">CGMCC 1.12919</strain>
    </source>
</reference>
<reference evidence="1" key="2">
    <citation type="submission" date="2020-09" db="EMBL/GenBank/DDBJ databases">
        <authorList>
            <person name="Sun Q."/>
            <person name="Zhou Y."/>
        </authorList>
    </citation>
    <scope>NUCLEOTIDE SEQUENCE</scope>
    <source>
        <strain evidence="1">CGMCC 1.12919</strain>
    </source>
</reference>
<protein>
    <submittedName>
        <fullName evidence="1">Uncharacterized protein</fullName>
    </submittedName>
</protein>
<gene>
    <name evidence="1" type="ORF">GCM10010994_09450</name>
</gene>
<evidence type="ECO:0000313" key="1">
    <source>
        <dbReference type="EMBL" id="GGC52498.1"/>
    </source>
</evidence>
<proteinExistence type="predicted"/>
<sequence>MAGLPAKWAVMVANLANVALNHDAWVKERSLMAAACMDVPPVSPQPNAVPLQRFRSPHPERWREARADGAWLPAETLDASVAGGACVTM</sequence>
<keyword evidence="2" id="KW-1185">Reference proteome</keyword>
<name>A0A916TYE6_9HYPH</name>
<accession>A0A916TYE6</accession>
<evidence type="ECO:0000313" key="2">
    <source>
        <dbReference type="Proteomes" id="UP000637002"/>
    </source>
</evidence>
<comment type="caution">
    <text evidence="1">The sequence shown here is derived from an EMBL/GenBank/DDBJ whole genome shotgun (WGS) entry which is preliminary data.</text>
</comment>
<organism evidence="1 2">
    <name type="scientific">Chelatococcus reniformis</name>
    <dbReference type="NCBI Taxonomy" id="1494448"/>
    <lineage>
        <taxon>Bacteria</taxon>
        <taxon>Pseudomonadati</taxon>
        <taxon>Pseudomonadota</taxon>
        <taxon>Alphaproteobacteria</taxon>
        <taxon>Hyphomicrobiales</taxon>
        <taxon>Chelatococcaceae</taxon>
        <taxon>Chelatococcus</taxon>
    </lineage>
</organism>
<dbReference type="EMBL" id="BMGG01000002">
    <property type="protein sequence ID" value="GGC52498.1"/>
    <property type="molecule type" value="Genomic_DNA"/>
</dbReference>
<dbReference type="Proteomes" id="UP000637002">
    <property type="component" value="Unassembled WGS sequence"/>
</dbReference>